<dbReference type="SUPFAM" id="SSF52540">
    <property type="entry name" value="P-loop containing nucleoside triphosphate hydrolases"/>
    <property type="match status" value="1"/>
</dbReference>
<keyword evidence="5" id="KW-0410">Iron transport</keyword>
<dbReference type="RefSeq" id="WP_245779059.1">
    <property type="nucleotide sequence ID" value="NZ_FOQH01000002.1"/>
</dbReference>
<sequence>MPEPMPKPMPKPLIEARGLHVAYPGRAVIEGLDLALPARSLTALVGPNGCGKSTLLRALAGLAAPRAGQVLLDGADIARIAPKRLARRVAMLPQGPIAPEGLSVRDLVRQGRYPHRPLLGGWSTQDADAVAEALRLTKLEDLAERPLDALSGGQRQRAWIAMTLAQGGEALLLDEPTTYLDIAHQEEVMALLRRLVDERGATVVAVLHDLNQAARFADRMVMMKAGAVVAEGSAQEVVTPARIAEVFDLPVIVAPSPVDGAPMAIPTGAGA</sequence>
<keyword evidence="6" id="KW-0547">Nucleotide-binding</keyword>
<evidence type="ECO:0000256" key="9">
    <source>
        <dbReference type="ARBA" id="ARBA00023065"/>
    </source>
</evidence>
<keyword evidence="9" id="KW-0406">Ion transport</keyword>
<dbReference type="Pfam" id="PF00005">
    <property type="entry name" value="ABC_tran"/>
    <property type="match status" value="1"/>
</dbReference>
<evidence type="ECO:0000256" key="1">
    <source>
        <dbReference type="ARBA" id="ARBA00004202"/>
    </source>
</evidence>
<dbReference type="FunFam" id="3.40.50.300:FF:000134">
    <property type="entry name" value="Iron-enterobactin ABC transporter ATP-binding protein"/>
    <property type="match status" value="1"/>
</dbReference>
<evidence type="ECO:0000256" key="7">
    <source>
        <dbReference type="ARBA" id="ARBA00022840"/>
    </source>
</evidence>
<keyword evidence="3" id="KW-0813">Transport</keyword>
<gene>
    <name evidence="12" type="ORF">SAMN05216258_102495</name>
</gene>
<organism evidence="12 13">
    <name type="scientific">Albimonas pacifica</name>
    <dbReference type="NCBI Taxonomy" id="1114924"/>
    <lineage>
        <taxon>Bacteria</taxon>
        <taxon>Pseudomonadati</taxon>
        <taxon>Pseudomonadota</taxon>
        <taxon>Alphaproteobacteria</taxon>
        <taxon>Rhodobacterales</taxon>
        <taxon>Paracoccaceae</taxon>
        <taxon>Albimonas</taxon>
    </lineage>
</organism>
<keyword evidence="10" id="KW-0472">Membrane</keyword>
<evidence type="ECO:0000313" key="12">
    <source>
        <dbReference type="EMBL" id="SFH84107.1"/>
    </source>
</evidence>
<dbReference type="PANTHER" id="PTHR42771">
    <property type="entry name" value="IRON(3+)-HYDROXAMATE IMPORT ATP-BINDING PROTEIN FHUC"/>
    <property type="match status" value="1"/>
</dbReference>
<dbReference type="SMART" id="SM00382">
    <property type="entry name" value="AAA"/>
    <property type="match status" value="1"/>
</dbReference>
<evidence type="ECO:0000313" key="13">
    <source>
        <dbReference type="Proteomes" id="UP000199377"/>
    </source>
</evidence>
<dbReference type="PANTHER" id="PTHR42771:SF2">
    <property type="entry name" value="IRON(3+)-HYDROXAMATE IMPORT ATP-BINDING PROTEIN FHUC"/>
    <property type="match status" value="1"/>
</dbReference>
<dbReference type="CDD" id="cd03214">
    <property type="entry name" value="ABC_Iron-Siderophores_B12_Hemin"/>
    <property type="match status" value="1"/>
</dbReference>
<accession>A0A1I3DBL6</accession>
<dbReference type="PROSITE" id="PS00211">
    <property type="entry name" value="ABC_TRANSPORTER_1"/>
    <property type="match status" value="1"/>
</dbReference>
<evidence type="ECO:0000256" key="5">
    <source>
        <dbReference type="ARBA" id="ARBA00022496"/>
    </source>
</evidence>
<feature type="domain" description="ABC transporter" evidence="11">
    <location>
        <begin position="14"/>
        <end position="250"/>
    </location>
</feature>
<protein>
    <submittedName>
        <fullName evidence="12">Iron complex transport system ATP-binding protein</fullName>
    </submittedName>
</protein>
<name>A0A1I3DBL6_9RHOB</name>
<evidence type="ECO:0000256" key="3">
    <source>
        <dbReference type="ARBA" id="ARBA00022448"/>
    </source>
</evidence>
<evidence type="ECO:0000256" key="10">
    <source>
        <dbReference type="ARBA" id="ARBA00023136"/>
    </source>
</evidence>
<dbReference type="InterPro" id="IPR051535">
    <property type="entry name" value="Siderophore_ABC-ATPase"/>
</dbReference>
<dbReference type="STRING" id="1114924.SAMN05216258_102495"/>
<dbReference type="PROSITE" id="PS50893">
    <property type="entry name" value="ABC_TRANSPORTER_2"/>
    <property type="match status" value="1"/>
</dbReference>
<evidence type="ECO:0000256" key="6">
    <source>
        <dbReference type="ARBA" id="ARBA00022741"/>
    </source>
</evidence>
<dbReference type="InterPro" id="IPR003593">
    <property type="entry name" value="AAA+_ATPase"/>
</dbReference>
<dbReference type="Gene3D" id="3.40.50.300">
    <property type="entry name" value="P-loop containing nucleotide triphosphate hydrolases"/>
    <property type="match status" value="1"/>
</dbReference>
<evidence type="ECO:0000256" key="2">
    <source>
        <dbReference type="ARBA" id="ARBA00005417"/>
    </source>
</evidence>
<dbReference type="GO" id="GO:0005524">
    <property type="term" value="F:ATP binding"/>
    <property type="evidence" value="ECO:0007669"/>
    <property type="project" value="UniProtKB-KW"/>
</dbReference>
<evidence type="ECO:0000256" key="4">
    <source>
        <dbReference type="ARBA" id="ARBA00022475"/>
    </source>
</evidence>
<dbReference type="Proteomes" id="UP000199377">
    <property type="component" value="Unassembled WGS sequence"/>
</dbReference>
<keyword evidence="4" id="KW-1003">Cell membrane</keyword>
<dbReference type="InterPro" id="IPR003439">
    <property type="entry name" value="ABC_transporter-like_ATP-bd"/>
</dbReference>
<comment type="similarity">
    <text evidence="2">Belongs to the ABC transporter superfamily.</text>
</comment>
<dbReference type="GO" id="GO:0006826">
    <property type="term" value="P:iron ion transport"/>
    <property type="evidence" value="ECO:0007669"/>
    <property type="project" value="UniProtKB-KW"/>
</dbReference>
<evidence type="ECO:0000256" key="8">
    <source>
        <dbReference type="ARBA" id="ARBA00023004"/>
    </source>
</evidence>
<evidence type="ECO:0000259" key="11">
    <source>
        <dbReference type="PROSITE" id="PS50893"/>
    </source>
</evidence>
<dbReference type="AlphaFoldDB" id="A0A1I3DBL6"/>
<dbReference type="GO" id="GO:0016887">
    <property type="term" value="F:ATP hydrolysis activity"/>
    <property type="evidence" value="ECO:0007669"/>
    <property type="project" value="InterPro"/>
</dbReference>
<proteinExistence type="inferred from homology"/>
<keyword evidence="8" id="KW-0408">Iron</keyword>
<dbReference type="EMBL" id="FOQH01000002">
    <property type="protein sequence ID" value="SFH84107.1"/>
    <property type="molecule type" value="Genomic_DNA"/>
</dbReference>
<keyword evidence="13" id="KW-1185">Reference proteome</keyword>
<keyword evidence="7 12" id="KW-0067">ATP-binding</keyword>
<dbReference type="InterPro" id="IPR017871">
    <property type="entry name" value="ABC_transporter-like_CS"/>
</dbReference>
<dbReference type="GO" id="GO:0005886">
    <property type="term" value="C:plasma membrane"/>
    <property type="evidence" value="ECO:0007669"/>
    <property type="project" value="UniProtKB-SubCell"/>
</dbReference>
<reference evidence="12 13" key="1">
    <citation type="submission" date="2016-10" db="EMBL/GenBank/DDBJ databases">
        <authorList>
            <person name="de Groot N.N."/>
        </authorList>
    </citation>
    <scope>NUCLEOTIDE SEQUENCE [LARGE SCALE GENOMIC DNA]</scope>
    <source>
        <strain evidence="12 13">CGMCC 1.11030</strain>
    </source>
</reference>
<comment type="subcellular location">
    <subcellularLocation>
        <location evidence="1">Cell membrane</location>
        <topology evidence="1">Peripheral membrane protein</topology>
    </subcellularLocation>
</comment>
<dbReference type="InterPro" id="IPR027417">
    <property type="entry name" value="P-loop_NTPase"/>
</dbReference>